<sequence length="463" mass="49265">MTALAVSSLSGCGKDELAPLDRLVQPTGLAQSPDGDRLFVTNGNWDRSHTSSALVVLDLAALAAGLAQPRGVGEALDAKRPCRAHARDDRLECEPRLLIDPELGVRLPSGAGNIAIDRPGGEQGPLRLLIPTRVEPGVTWVDVFGEGLGDAGRLRLDCGQAEDQFCDRVHRVGSPGEIGDDPSRLSLDDRGFRYAYLPHLLGRRLTLIALDGDRGPEVVDAHSEFFREDELFDSGLGGGFSVIQRACDLDTGNVPALSQGCTRPFLLATQRYWWGLRSFRVAPGLDVLIAGNESTVLGPNLESAEPKPLMGGMAYEDPEQGDRLLVVHTTPPALSRVDTSLDEDQDVGVRVLATVSLCTNPNLVRVHHPALDGGPGPSLALVSCYGSDQLAVVDLNVFVVVATLDLGDGPNEMLIDDARDWLFVANTADSTISIVDLDAGRATYLTEFATLGLGTPSRSGDAS</sequence>
<comment type="caution">
    <text evidence="1">The sequence shown here is derived from an EMBL/GenBank/DDBJ whole genome shotgun (WGS) entry which is preliminary data.</text>
</comment>
<evidence type="ECO:0000313" key="2">
    <source>
        <dbReference type="Proteomes" id="UP000238823"/>
    </source>
</evidence>
<accession>A0A2S9YPL2</accession>
<dbReference type="InterPro" id="IPR015943">
    <property type="entry name" value="WD40/YVTN_repeat-like_dom_sf"/>
</dbReference>
<reference evidence="1 2" key="1">
    <citation type="submission" date="2018-03" db="EMBL/GenBank/DDBJ databases">
        <title>Draft Genome Sequences of the Obligatory Marine Myxobacteria Enhygromyxa salina SWB007.</title>
        <authorList>
            <person name="Poehlein A."/>
            <person name="Moghaddam J.A."/>
            <person name="Harms H."/>
            <person name="Alanjari M."/>
            <person name="Koenig G.M."/>
            <person name="Daniel R."/>
            <person name="Schaeberle T.F."/>
        </authorList>
    </citation>
    <scope>NUCLEOTIDE SEQUENCE [LARGE SCALE GENOMIC DNA]</scope>
    <source>
        <strain evidence="1 2">SWB007</strain>
    </source>
</reference>
<dbReference type="InterPro" id="IPR011048">
    <property type="entry name" value="Haem_d1_sf"/>
</dbReference>
<name>A0A2S9YPL2_9BACT</name>
<gene>
    <name evidence="1" type="ORF">ENSA7_32930</name>
</gene>
<dbReference type="Gene3D" id="2.130.10.10">
    <property type="entry name" value="YVTN repeat-like/Quinoprotein amine dehydrogenase"/>
    <property type="match status" value="1"/>
</dbReference>
<dbReference type="AlphaFoldDB" id="A0A2S9YPL2"/>
<dbReference type="SUPFAM" id="SSF51004">
    <property type="entry name" value="C-terminal (heme d1) domain of cytochrome cd1-nitrite reductase"/>
    <property type="match status" value="1"/>
</dbReference>
<organism evidence="1 2">
    <name type="scientific">Enhygromyxa salina</name>
    <dbReference type="NCBI Taxonomy" id="215803"/>
    <lineage>
        <taxon>Bacteria</taxon>
        <taxon>Pseudomonadati</taxon>
        <taxon>Myxococcota</taxon>
        <taxon>Polyangia</taxon>
        <taxon>Nannocystales</taxon>
        <taxon>Nannocystaceae</taxon>
        <taxon>Enhygromyxa</taxon>
    </lineage>
</organism>
<dbReference type="RefSeq" id="WP_106090293.1">
    <property type="nucleotide sequence ID" value="NZ_PVNL01000061.1"/>
</dbReference>
<protein>
    <submittedName>
        <fullName evidence="1">Uncharacterized protein</fullName>
    </submittedName>
</protein>
<dbReference type="EMBL" id="PVNL01000061">
    <property type="protein sequence ID" value="PRQ07012.1"/>
    <property type="molecule type" value="Genomic_DNA"/>
</dbReference>
<proteinExistence type="predicted"/>
<dbReference type="Proteomes" id="UP000238823">
    <property type="component" value="Unassembled WGS sequence"/>
</dbReference>
<dbReference type="OrthoDB" id="5392326at2"/>
<evidence type="ECO:0000313" key="1">
    <source>
        <dbReference type="EMBL" id="PRQ07012.1"/>
    </source>
</evidence>